<sequence>MTAGSIRHINVPYYSQWGSPDWVKPIVEEAADPCDDPHWRQSGFADPERYRFWAQRLCGLTCLESILDFWRIRRGSRASLLDAALARGAYKMRADGGVDGLIYQPFADWVGEVFGLKVEVLPQIGIAQLAAHIDGDTFAIASVSPLIRYPDEPNETRGGHLILLHGADRHGAWFHNPSGIAPHQADAYLRFDAFERFFAGRGMTISRANGQGLFGAAPQF</sequence>
<dbReference type="AlphaFoldDB" id="A0A4U1IG20"/>
<dbReference type="EMBL" id="SWJE01000001">
    <property type="protein sequence ID" value="TKC92652.1"/>
    <property type="molecule type" value="Genomic_DNA"/>
</dbReference>
<reference evidence="2 3" key="1">
    <citation type="submission" date="2019-04" db="EMBL/GenBank/DDBJ databases">
        <title>Trinickia sp. 7GSK02, isolated from subtropical forest soil.</title>
        <authorList>
            <person name="Gao Z.-H."/>
            <person name="Qiu L.-H."/>
        </authorList>
    </citation>
    <scope>NUCLEOTIDE SEQUENCE [LARGE SCALE GENOMIC DNA]</scope>
    <source>
        <strain evidence="2 3">7GSK02</strain>
    </source>
</reference>
<evidence type="ECO:0000259" key="1">
    <source>
        <dbReference type="Pfam" id="PF13529"/>
    </source>
</evidence>
<accession>A0A4U1IG20</accession>
<organism evidence="2 3">
    <name type="scientific">Trinickia terrae</name>
    <dbReference type="NCBI Taxonomy" id="2571161"/>
    <lineage>
        <taxon>Bacteria</taxon>
        <taxon>Pseudomonadati</taxon>
        <taxon>Pseudomonadota</taxon>
        <taxon>Betaproteobacteria</taxon>
        <taxon>Burkholderiales</taxon>
        <taxon>Burkholderiaceae</taxon>
        <taxon>Trinickia</taxon>
    </lineage>
</organism>
<dbReference type="InterPro" id="IPR039564">
    <property type="entry name" value="Peptidase_C39-like"/>
</dbReference>
<evidence type="ECO:0000313" key="2">
    <source>
        <dbReference type="EMBL" id="TKC92652.1"/>
    </source>
</evidence>
<dbReference type="Pfam" id="PF13529">
    <property type="entry name" value="Peptidase_C39_2"/>
    <property type="match status" value="1"/>
</dbReference>
<evidence type="ECO:0000313" key="3">
    <source>
        <dbReference type="Proteomes" id="UP000305539"/>
    </source>
</evidence>
<feature type="domain" description="Peptidase C39-like" evidence="1">
    <location>
        <begin position="9"/>
        <end position="177"/>
    </location>
</feature>
<protein>
    <recommendedName>
        <fullName evidence="1">Peptidase C39-like domain-containing protein</fullName>
    </recommendedName>
</protein>
<keyword evidence="3" id="KW-1185">Reference proteome</keyword>
<dbReference type="RefSeq" id="WP_136892435.1">
    <property type="nucleotide sequence ID" value="NZ_SWJE01000001.1"/>
</dbReference>
<comment type="caution">
    <text evidence="2">The sequence shown here is derived from an EMBL/GenBank/DDBJ whole genome shotgun (WGS) entry which is preliminary data.</text>
</comment>
<dbReference type="OrthoDB" id="2602488at2"/>
<proteinExistence type="predicted"/>
<dbReference type="Proteomes" id="UP000305539">
    <property type="component" value="Unassembled WGS sequence"/>
</dbReference>
<name>A0A4U1IG20_9BURK</name>
<gene>
    <name evidence="2" type="ORF">FAZ69_03010</name>
</gene>